<gene>
    <name evidence="2" type="ORF">ACFPUZ_12535</name>
</gene>
<reference evidence="3" key="1">
    <citation type="journal article" date="2019" name="Int. J. Syst. Evol. Microbiol.">
        <title>The Global Catalogue of Microorganisms (GCM) 10K type strain sequencing project: providing services to taxonomists for standard genome sequencing and annotation.</title>
        <authorList>
            <consortium name="The Broad Institute Genomics Platform"/>
            <consortium name="The Broad Institute Genome Sequencing Center for Infectious Disease"/>
            <person name="Wu L."/>
            <person name="Ma J."/>
        </authorList>
    </citation>
    <scope>NUCLEOTIDE SEQUENCE [LARGE SCALE GENOMIC DNA]</scope>
    <source>
        <strain evidence="3">CCUG 51943</strain>
    </source>
</reference>
<dbReference type="Proteomes" id="UP001596244">
    <property type="component" value="Unassembled WGS sequence"/>
</dbReference>
<organism evidence="2 3">
    <name type="scientific">Corynebacterium nasicanis</name>
    <dbReference type="NCBI Taxonomy" id="1448267"/>
    <lineage>
        <taxon>Bacteria</taxon>
        <taxon>Bacillati</taxon>
        <taxon>Actinomycetota</taxon>
        <taxon>Actinomycetes</taxon>
        <taxon>Mycobacteriales</taxon>
        <taxon>Corynebacteriaceae</taxon>
        <taxon>Corynebacterium</taxon>
    </lineage>
</organism>
<dbReference type="EMBL" id="JBHSQE010000009">
    <property type="protein sequence ID" value="MFC6147628.1"/>
    <property type="molecule type" value="Genomic_DNA"/>
</dbReference>
<accession>A0ABW1QFA1</accession>
<dbReference type="Pfam" id="PF13280">
    <property type="entry name" value="WYL"/>
    <property type="match status" value="1"/>
</dbReference>
<evidence type="ECO:0000313" key="2">
    <source>
        <dbReference type="EMBL" id="MFC6147628.1"/>
    </source>
</evidence>
<evidence type="ECO:0000313" key="3">
    <source>
        <dbReference type="Proteomes" id="UP001596244"/>
    </source>
</evidence>
<keyword evidence="3" id="KW-1185">Reference proteome</keyword>
<dbReference type="PROSITE" id="PS52050">
    <property type="entry name" value="WYL"/>
    <property type="match status" value="1"/>
</dbReference>
<name>A0ABW1QFA1_9CORY</name>
<sequence length="412" mass="45661">MTPAEHLLHALPHLGETFTLQDAAQQTRVLDPCGWPVPAHVDKLAWQLHDLVMAGRLDTDGTTFQLPARELLDLSEQGLPEHPIFEVTDWTVDIREALSRSAAALTLLAHRLRRSLPQKYPEGSVFATAAGHLLASSRFRDAVAAQPEPLDPAFLLAAANREVAGLQDRTFAARLNLSAGETALCRVLGWEGSHPELDPVRRVLSADGRALAVEEYAALLADVDPQRWIFDMQQLSRAELYLYPTFEVRTPIVLAESPVRALGRSYLYVFEASQFAGSRAASDPLLAEYEPQVIGGGLMVTRRDATPLFRALGIEVREEAPALSLRTRIEMARTETELAEYFTASEAGILAEAVTLGTAVEIEYRNEAGVESLRTVSNPTLVNKTLLRGYCHLRSEDRIFRLDRIRRVSRPE</sequence>
<comment type="caution">
    <text evidence="2">The sequence shown here is derived from an EMBL/GenBank/DDBJ whole genome shotgun (WGS) entry which is preliminary data.</text>
</comment>
<protein>
    <recommendedName>
        <fullName evidence="1">WYL domain-containing protein</fullName>
    </recommendedName>
</protein>
<evidence type="ECO:0000259" key="1">
    <source>
        <dbReference type="Pfam" id="PF13280"/>
    </source>
</evidence>
<feature type="domain" description="WYL" evidence="1">
    <location>
        <begin position="350"/>
        <end position="408"/>
    </location>
</feature>
<dbReference type="InterPro" id="IPR026881">
    <property type="entry name" value="WYL_dom"/>
</dbReference>
<dbReference type="RefSeq" id="WP_377002235.1">
    <property type="nucleotide sequence ID" value="NZ_JBHSQE010000009.1"/>
</dbReference>
<proteinExistence type="predicted"/>